<keyword evidence="3" id="KW-1185">Reference proteome</keyword>
<accession>A0A7I8IBW5</accession>
<gene>
    <name evidence="1" type="ORF">SI7747_01001434</name>
    <name evidence="2" type="ORF">SI8410_01001560</name>
</gene>
<dbReference type="AlphaFoldDB" id="A0A7I8IBW5"/>
<organism evidence="1">
    <name type="scientific">Spirodela intermedia</name>
    <name type="common">Intermediate duckweed</name>
    <dbReference type="NCBI Taxonomy" id="51605"/>
    <lineage>
        <taxon>Eukaryota</taxon>
        <taxon>Viridiplantae</taxon>
        <taxon>Streptophyta</taxon>
        <taxon>Embryophyta</taxon>
        <taxon>Tracheophyta</taxon>
        <taxon>Spermatophyta</taxon>
        <taxon>Magnoliopsida</taxon>
        <taxon>Liliopsida</taxon>
        <taxon>Araceae</taxon>
        <taxon>Lemnoideae</taxon>
        <taxon>Spirodela</taxon>
    </lineage>
</organism>
<protein>
    <submittedName>
        <fullName evidence="1">Uncharacterized protein</fullName>
    </submittedName>
</protein>
<dbReference type="EMBL" id="LR743588">
    <property type="protein sequence ID" value="CAA2615076.1"/>
    <property type="molecule type" value="Genomic_DNA"/>
</dbReference>
<reference evidence="1" key="1">
    <citation type="submission" date="2019-12" db="EMBL/GenBank/DDBJ databases">
        <authorList>
            <person name="Scholz U."/>
            <person name="Mascher M."/>
            <person name="Fiebig A."/>
        </authorList>
    </citation>
    <scope>NUCLEOTIDE SEQUENCE</scope>
</reference>
<evidence type="ECO:0000313" key="2">
    <source>
        <dbReference type="EMBL" id="CAA7389538.1"/>
    </source>
</evidence>
<evidence type="ECO:0000313" key="3">
    <source>
        <dbReference type="Proteomes" id="UP000663760"/>
    </source>
</evidence>
<proteinExistence type="predicted"/>
<dbReference type="EMBL" id="LR746264">
    <property type="protein sequence ID" value="CAA7389538.1"/>
    <property type="molecule type" value="Genomic_DNA"/>
</dbReference>
<sequence length="65" mass="7229">MDWDAVLDGGLKRAHEDVALVLFQTPWYERQPPLSLLSSGRSSCNLPEILVQSLQVLKASGTEDF</sequence>
<evidence type="ECO:0000313" key="1">
    <source>
        <dbReference type="EMBL" id="CAA2615076.1"/>
    </source>
</evidence>
<name>A0A7I8IBW5_SPIIN</name>
<dbReference type="Proteomes" id="UP000663760">
    <property type="component" value="Chromosome 1"/>
</dbReference>